<dbReference type="Proteomes" id="UP001163321">
    <property type="component" value="Chromosome 12"/>
</dbReference>
<reference evidence="1 2" key="1">
    <citation type="journal article" date="2022" name="bioRxiv">
        <title>The genome of the oomycete Peronosclerospora sorghi, a cosmopolitan pathogen of maize and sorghum, is inflated with dispersed pseudogenes.</title>
        <authorList>
            <person name="Fletcher K."/>
            <person name="Martin F."/>
            <person name="Isakeit T."/>
            <person name="Cavanaugh K."/>
            <person name="Magill C."/>
            <person name="Michelmore R."/>
        </authorList>
    </citation>
    <scope>NUCLEOTIDE SEQUENCE [LARGE SCALE GENOMIC DNA]</scope>
    <source>
        <strain evidence="1">P6</strain>
    </source>
</reference>
<protein>
    <submittedName>
        <fullName evidence="1">Uncharacterized protein</fullName>
    </submittedName>
</protein>
<organism evidence="1 2">
    <name type="scientific">Peronosclerospora sorghi</name>
    <dbReference type="NCBI Taxonomy" id="230839"/>
    <lineage>
        <taxon>Eukaryota</taxon>
        <taxon>Sar</taxon>
        <taxon>Stramenopiles</taxon>
        <taxon>Oomycota</taxon>
        <taxon>Peronosporomycetes</taxon>
        <taxon>Peronosporales</taxon>
        <taxon>Peronosporaceae</taxon>
        <taxon>Peronosclerospora</taxon>
    </lineage>
</organism>
<gene>
    <name evidence="1" type="ORF">PsorP6_012159</name>
</gene>
<evidence type="ECO:0000313" key="2">
    <source>
        <dbReference type="Proteomes" id="UP001163321"/>
    </source>
</evidence>
<sequence length="96" mass="10695">MGLIAKRIILTECRDDNTWCRSGFHHCGDAALTNVVLGSSGKGANFPVARRNCGAALRKAARKNVNRLYKLLYLFGGCRMMHFRFSDASDLVRVAY</sequence>
<accession>A0ACC0WIN5</accession>
<evidence type="ECO:0000313" key="1">
    <source>
        <dbReference type="EMBL" id="KAI9918713.1"/>
    </source>
</evidence>
<proteinExistence type="predicted"/>
<dbReference type="EMBL" id="CM047591">
    <property type="protein sequence ID" value="KAI9918713.1"/>
    <property type="molecule type" value="Genomic_DNA"/>
</dbReference>
<comment type="caution">
    <text evidence="1">The sequence shown here is derived from an EMBL/GenBank/DDBJ whole genome shotgun (WGS) entry which is preliminary data.</text>
</comment>
<name>A0ACC0WIN5_9STRA</name>
<keyword evidence="2" id="KW-1185">Reference proteome</keyword>